<evidence type="ECO:0000313" key="2">
    <source>
        <dbReference type="Proteomes" id="UP001147700"/>
    </source>
</evidence>
<dbReference type="Proteomes" id="UP001147700">
    <property type="component" value="Unassembled WGS sequence"/>
</dbReference>
<gene>
    <name evidence="1" type="ORF">OJ962_07040</name>
</gene>
<sequence length="185" mass="20812">MGWYLGDGYIGKPPRTYQLVITADSAYPLLIARCCEAIVAAVPGRVANVNPHPTQNSVRIASCWTRWPDAFPQHGVGRKHERPIVLEDWQQAIVDEHSWAFLRGLIHSDGCRTTNTFKTKLPSGRVAEYSYTRYFFSNISADIRGLFCATCEQLGLRWTKSNARNISISHRRSVALLDEHVGPKA</sequence>
<organism evidence="1 2">
    <name type="scientific">Solirubrobacter deserti</name>
    <dbReference type="NCBI Taxonomy" id="2282478"/>
    <lineage>
        <taxon>Bacteria</taxon>
        <taxon>Bacillati</taxon>
        <taxon>Actinomycetota</taxon>
        <taxon>Thermoleophilia</taxon>
        <taxon>Solirubrobacterales</taxon>
        <taxon>Solirubrobacteraceae</taxon>
        <taxon>Solirubrobacter</taxon>
    </lineage>
</organism>
<protein>
    <recommendedName>
        <fullName evidence="3">DOD-type homing endonuclease domain-containing protein</fullName>
    </recommendedName>
</protein>
<dbReference type="InterPro" id="IPR027434">
    <property type="entry name" value="Homing_endonucl"/>
</dbReference>
<dbReference type="Gene3D" id="3.10.28.10">
    <property type="entry name" value="Homing endonucleases"/>
    <property type="match status" value="1"/>
</dbReference>
<proteinExistence type="predicted"/>
<evidence type="ECO:0008006" key="3">
    <source>
        <dbReference type="Google" id="ProtNLM"/>
    </source>
</evidence>
<dbReference type="RefSeq" id="WP_270006258.1">
    <property type="nucleotide sequence ID" value="NZ_JAPCID010000008.1"/>
</dbReference>
<evidence type="ECO:0000313" key="1">
    <source>
        <dbReference type="EMBL" id="MDA0137246.1"/>
    </source>
</evidence>
<dbReference type="EMBL" id="JAPCID010000008">
    <property type="protein sequence ID" value="MDA0137246.1"/>
    <property type="molecule type" value="Genomic_DNA"/>
</dbReference>
<keyword evidence="2" id="KW-1185">Reference proteome</keyword>
<accession>A0ABT4RFB9</accession>
<reference evidence="1" key="1">
    <citation type="submission" date="2022-10" db="EMBL/GenBank/DDBJ databases">
        <title>The WGS of Solirubrobacter sp. CPCC 204708.</title>
        <authorList>
            <person name="Jiang Z."/>
        </authorList>
    </citation>
    <scope>NUCLEOTIDE SEQUENCE</scope>
    <source>
        <strain evidence="1">CPCC 204708</strain>
    </source>
</reference>
<comment type="caution">
    <text evidence="1">The sequence shown here is derived from an EMBL/GenBank/DDBJ whole genome shotgun (WGS) entry which is preliminary data.</text>
</comment>
<name>A0ABT4RFB9_9ACTN</name>